<keyword evidence="4" id="KW-1185">Reference proteome</keyword>
<dbReference type="eggNOG" id="KOG2620">
    <property type="taxonomic scope" value="Eukaryota"/>
</dbReference>
<evidence type="ECO:0000313" key="4">
    <source>
        <dbReference type="Proteomes" id="UP000030669"/>
    </source>
</evidence>
<dbReference type="EMBL" id="KB469296">
    <property type="protein sequence ID" value="EPQ60615.1"/>
    <property type="molecule type" value="Genomic_DNA"/>
</dbReference>
<evidence type="ECO:0000313" key="3">
    <source>
        <dbReference type="EMBL" id="EPQ60615.1"/>
    </source>
</evidence>
<protein>
    <recommendedName>
        <fullName evidence="2">Band 7 domain-containing protein</fullName>
    </recommendedName>
</protein>
<organism evidence="3 4">
    <name type="scientific">Gloeophyllum trabeum (strain ATCC 11539 / FP-39264 / Madison 617)</name>
    <name type="common">Brown rot fungus</name>
    <dbReference type="NCBI Taxonomy" id="670483"/>
    <lineage>
        <taxon>Eukaryota</taxon>
        <taxon>Fungi</taxon>
        <taxon>Dikarya</taxon>
        <taxon>Basidiomycota</taxon>
        <taxon>Agaricomycotina</taxon>
        <taxon>Agaricomycetes</taxon>
        <taxon>Gloeophyllales</taxon>
        <taxon>Gloeophyllaceae</taxon>
        <taxon>Gloeophyllum</taxon>
    </lineage>
</organism>
<dbReference type="OrthoDB" id="434619at2759"/>
<dbReference type="InterPro" id="IPR001972">
    <property type="entry name" value="Stomatin_HflK_fam"/>
</dbReference>
<evidence type="ECO:0000259" key="2">
    <source>
        <dbReference type="SMART" id="SM00244"/>
    </source>
</evidence>
<dbReference type="InterPro" id="IPR036013">
    <property type="entry name" value="Band_7/SPFH_dom_sf"/>
</dbReference>
<dbReference type="SUPFAM" id="SSF117892">
    <property type="entry name" value="Band 7/SPFH domain"/>
    <property type="match status" value="1"/>
</dbReference>
<name>S7RZX2_GLOTA</name>
<reference evidence="3 4" key="1">
    <citation type="journal article" date="2012" name="Science">
        <title>The Paleozoic origin of enzymatic lignin decomposition reconstructed from 31 fungal genomes.</title>
        <authorList>
            <person name="Floudas D."/>
            <person name="Binder M."/>
            <person name="Riley R."/>
            <person name="Barry K."/>
            <person name="Blanchette R.A."/>
            <person name="Henrissat B."/>
            <person name="Martinez A.T."/>
            <person name="Otillar R."/>
            <person name="Spatafora J.W."/>
            <person name="Yadav J.S."/>
            <person name="Aerts A."/>
            <person name="Benoit I."/>
            <person name="Boyd A."/>
            <person name="Carlson A."/>
            <person name="Copeland A."/>
            <person name="Coutinho P.M."/>
            <person name="de Vries R.P."/>
            <person name="Ferreira P."/>
            <person name="Findley K."/>
            <person name="Foster B."/>
            <person name="Gaskell J."/>
            <person name="Glotzer D."/>
            <person name="Gorecki P."/>
            <person name="Heitman J."/>
            <person name="Hesse C."/>
            <person name="Hori C."/>
            <person name="Igarashi K."/>
            <person name="Jurgens J.A."/>
            <person name="Kallen N."/>
            <person name="Kersten P."/>
            <person name="Kohler A."/>
            <person name="Kuees U."/>
            <person name="Kumar T.K.A."/>
            <person name="Kuo A."/>
            <person name="LaButti K."/>
            <person name="Larrondo L.F."/>
            <person name="Lindquist E."/>
            <person name="Ling A."/>
            <person name="Lombard V."/>
            <person name="Lucas S."/>
            <person name="Lundell T."/>
            <person name="Martin R."/>
            <person name="McLaughlin D.J."/>
            <person name="Morgenstern I."/>
            <person name="Morin E."/>
            <person name="Murat C."/>
            <person name="Nagy L.G."/>
            <person name="Nolan M."/>
            <person name="Ohm R.A."/>
            <person name="Patyshakuliyeva A."/>
            <person name="Rokas A."/>
            <person name="Ruiz-Duenas F.J."/>
            <person name="Sabat G."/>
            <person name="Salamov A."/>
            <person name="Samejima M."/>
            <person name="Schmutz J."/>
            <person name="Slot J.C."/>
            <person name="St John F."/>
            <person name="Stenlid J."/>
            <person name="Sun H."/>
            <person name="Sun S."/>
            <person name="Syed K."/>
            <person name="Tsang A."/>
            <person name="Wiebenga A."/>
            <person name="Young D."/>
            <person name="Pisabarro A."/>
            <person name="Eastwood D.C."/>
            <person name="Martin F."/>
            <person name="Cullen D."/>
            <person name="Grigoriev I.V."/>
            <person name="Hibbett D.S."/>
        </authorList>
    </citation>
    <scope>NUCLEOTIDE SEQUENCE [LARGE SCALE GENOMIC DNA]</scope>
    <source>
        <strain evidence="3 4">ATCC 11539</strain>
    </source>
</reference>
<dbReference type="SMART" id="SM00244">
    <property type="entry name" value="PHB"/>
    <property type="match status" value="1"/>
</dbReference>
<dbReference type="GO" id="GO:0016020">
    <property type="term" value="C:membrane"/>
    <property type="evidence" value="ECO:0007669"/>
    <property type="project" value="InterPro"/>
</dbReference>
<dbReference type="InterPro" id="IPR001107">
    <property type="entry name" value="Band_7"/>
</dbReference>
<dbReference type="Gene3D" id="3.30.479.30">
    <property type="entry name" value="Band 7 domain"/>
    <property type="match status" value="1"/>
</dbReference>
<dbReference type="KEGG" id="gtr:GLOTRDRAFT_102358"/>
<sequence>MGDIHLVGVPVPHLGLSVWKTARRNFLTVIEQGHEAWRLSLGQNPTKLEPGLHLNIPVFHIIQRLRFGAFFYDLGGFTSDNVPVLVSGSLFYRVNDSYHACFSVNNFKDNVRNIGTSAIRSILGHFSYDNVISDRNKTNKKLHETIGSSIEKWGVECTRFEIQTFKPLNRERERRKQLLDTQALVNVAEGHKQRTILESEGASVNQGQALAQPMSIVASALAGENKAATLQDRSKALEVLVELRRLEQLKAIAQGSGNTTYFLDPLKVGRDAYGVDNMEKWKRSQDDSEQAVPAVEHRLSSRPTSRTL</sequence>
<dbReference type="Pfam" id="PF01145">
    <property type="entry name" value="Band_7"/>
    <property type="match status" value="1"/>
</dbReference>
<dbReference type="PRINTS" id="PR00721">
    <property type="entry name" value="STOMATIN"/>
</dbReference>
<dbReference type="Proteomes" id="UP000030669">
    <property type="component" value="Unassembled WGS sequence"/>
</dbReference>
<dbReference type="HOGENOM" id="CLU_024949_1_0_1"/>
<dbReference type="OMA" id="QGHEGWR"/>
<dbReference type="CDD" id="cd08829">
    <property type="entry name" value="SPFH_paraslipin"/>
    <property type="match status" value="1"/>
</dbReference>
<dbReference type="PANTHER" id="PTHR43327:SF10">
    <property type="entry name" value="STOMATIN-LIKE PROTEIN 2, MITOCHONDRIAL"/>
    <property type="match status" value="1"/>
</dbReference>
<dbReference type="RefSeq" id="XP_007860986.1">
    <property type="nucleotide sequence ID" value="XM_007862795.1"/>
</dbReference>
<proteinExistence type="predicted"/>
<gene>
    <name evidence="3" type="ORF">GLOTRDRAFT_102358</name>
</gene>
<evidence type="ECO:0000256" key="1">
    <source>
        <dbReference type="SAM" id="MobiDB-lite"/>
    </source>
</evidence>
<dbReference type="STRING" id="670483.S7RZX2"/>
<feature type="region of interest" description="Disordered" evidence="1">
    <location>
        <begin position="281"/>
        <end position="308"/>
    </location>
</feature>
<dbReference type="PANTHER" id="PTHR43327">
    <property type="entry name" value="STOMATIN-LIKE PROTEIN 2, MITOCHONDRIAL"/>
    <property type="match status" value="1"/>
</dbReference>
<dbReference type="GeneID" id="19298495"/>
<dbReference type="InterPro" id="IPR050710">
    <property type="entry name" value="Band7/mec-2_domain"/>
</dbReference>
<feature type="domain" description="Band 7" evidence="2">
    <location>
        <begin position="25"/>
        <end position="177"/>
    </location>
</feature>
<dbReference type="AlphaFoldDB" id="S7RZX2"/>
<accession>S7RZX2</accession>